<evidence type="ECO:0000313" key="4">
    <source>
        <dbReference type="EMBL" id="BCB88605.1"/>
    </source>
</evidence>
<dbReference type="SUPFAM" id="SSF54637">
    <property type="entry name" value="Thioesterase/thiol ester dehydrase-isomerase"/>
    <property type="match status" value="1"/>
</dbReference>
<dbReference type="Proteomes" id="UP000503011">
    <property type="component" value="Chromosome"/>
</dbReference>
<reference evidence="4 5" key="1">
    <citation type="submission" date="2020-03" db="EMBL/GenBank/DDBJ databases">
        <title>Whole genome shotgun sequence of Phytohabitans suffuscus NBRC 105367.</title>
        <authorList>
            <person name="Komaki H."/>
            <person name="Tamura T."/>
        </authorList>
    </citation>
    <scope>NUCLEOTIDE SEQUENCE [LARGE SCALE GENOMIC DNA]</scope>
    <source>
        <strain evidence="4 5">NBRC 105367</strain>
    </source>
</reference>
<dbReference type="KEGG" id="psuu:Psuf_059180"/>
<dbReference type="EMBL" id="AP022871">
    <property type="protein sequence ID" value="BCB88605.1"/>
    <property type="molecule type" value="Genomic_DNA"/>
</dbReference>
<dbReference type="Pfam" id="PF03061">
    <property type="entry name" value="4HBT"/>
    <property type="match status" value="1"/>
</dbReference>
<dbReference type="CDD" id="cd03443">
    <property type="entry name" value="PaaI_thioesterase"/>
    <property type="match status" value="1"/>
</dbReference>
<dbReference type="Gene3D" id="3.10.129.10">
    <property type="entry name" value="Hotdog Thioesterase"/>
    <property type="match status" value="1"/>
</dbReference>
<name>A0A6F8YQY6_9ACTN</name>
<dbReference type="InterPro" id="IPR039298">
    <property type="entry name" value="ACOT13"/>
</dbReference>
<dbReference type="GO" id="GO:0047617">
    <property type="term" value="F:fatty acyl-CoA hydrolase activity"/>
    <property type="evidence" value="ECO:0007669"/>
    <property type="project" value="InterPro"/>
</dbReference>
<comment type="similarity">
    <text evidence="1">Belongs to the thioesterase PaaI family.</text>
</comment>
<evidence type="ECO:0000259" key="3">
    <source>
        <dbReference type="Pfam" id="PF03061"/>
    </source>
</evidence>
<sequence length="155" mass="16890">MTSPLTEQELMSRRTWFREHWDRGIPFAVLLGLQIEQWEPERVTIRMPLREDLTAHEGIFHGGAVGTLIDTAGTGVVIAGHDFNHGSRIATVSMTVNYVGTAPGEDAVAVGRCVRRGRRLSFAQVEVTSASSNRLLAHAMLTLSVAGERQGIPTG</sequence>
<evidence type="ECO:0000313" key="5">
    <source>
        <dbReference type="Proteomes" id="UP000503011"/>
    </source>
</evidence>
<dbReference type="AlphaFoldDB" id="A0A6F8YQY6"/>
<reference evidence="4 5" key="2">
    <citation type="submission" date="2020-03" db="EMBL/GenBank/DDBJ databases">
        <authorList>
            <person name="Ichikawa N."/>
            <person name="Kimura A."/>
            <person name="Kitahashi Y."/>
            <person name="Uohara A."/>
        </authorList>
    </citation>
    <scope>NUCLEOTIDE SEQUENCE [LARGE SCALE GENOMIC DNA]</scope>
    <source>
        <strain evidence="4 5">NBRC 105367</strain>
    </source>
</reference>
<evidence type="ECO:0000256" key="1">
    <source>
        <dbReference type="ARBA" id="ARBA00008324"/>
    </source>
</evidence>
<dbReference type="PANTHER" id="PTHR21660">
    <property type="entry name" value="THIOESTERASE SUPERFAMILY MEMBER-RELATED"/>
    <property type="match status" value="1"/>
</dbReference>
<feature type="domain" description="Thioesterase" evidence="3">
    <location>
        <begin position="58"/>
        <end position="131"/>
    </location>
</feature>
<dbReference type="InterPro" id="IPR006683">
    <property type="entry name" value="Thioestr_dom"/>
</dbReference>
<dbReference type="PANTHER" id="PTHR21660:SF1">
    <property type="entry name" value="ACYL-COENZYME A THIOESTERASE 13"/>
    <property type="match status" value="1"/>
</dbReference>
<evidence type="ECO:0000256" key="2">
    <source>
        <dbReference type="ARBA" id="ARBA00022801"/>
    </source>
</evidence>
<dbReference type="RefSeq" id="WP_173160116.1">
    <property type="nucleotide sequence ID" value="NZ_AP022871.1"/>
</dbReference>
<accession>A0A6F8YQY6</accession>
<organism evidence="4 5">
    <name type="scientific">Phytohabitans suffuscus</name>
    <dbReference type="NCBI Taxonomy" id="624315"/>
    <lineage>
        <taxon>Bacteria</taxon>
        <taxon>Bacillati</taxon>
        <taxon>Actinomycetota</taxon>
        <taxon>Actinomycetes</taxon>
        <taxon>Micromonosporales</taxon>
        <taxon>Micromonosporaceae</taxon>
    </lineage>
</organism>
<dbReference type="InterPro" id="IPR029069">
    <property type="entry name" value="HotDog_dom_sf"/>
</dbReference>
<protein>
    <recommendedName>
        <fullName evidence="3">Thioesterase domain-containing protein</fullName>
    </recommendedName>
</protein>
<proteinExistence type="inferred from homology"/>
<dbReference type="NCBIfam" id="TIGR00369">
    <property type="entry name" value="unchar_dom_1"/>
    <property type="match status" value="1"/>
</dbReference>
<gene>
    <name evidence="4" type="ORF">Psuf_059180</name>
</gene>
<dbReference type="InterPro" id="IPR003736">
    <property type="entry name" value="PAAI_dom"/>
</dbReference>
<keyword evidence="5" id="KW-1185">Reference proteome</keyword>
<keyword evidence="2" id="KW-0378">Hydrolase</keyword>